<protein>
    <submittedName>
        <fullName evidence="1">Uncharacterized protein</fullName>
    </submittedName>
</protein>
<dbReference type="AlphaFoldDB" id="A0A1X0R2X9"/>
<evidence type="ECO:0000313" key="1">
    <source>
        <dbReference type="EMBL" id="ORE06341.1"/>
    </source>
</evidence>
<dbReference type="VEuPathDB" id="FungiDB:BCV72DRAFT_329039"/>
<dbReference type="OrthoDB" id="2286999at2759"/>
<dbReference type="EMBL" id="KV921925">
    <property type="protein sequence ID" value="ORE06341.1"/>
    <property type="molecule type" value="Genomic_DNA"/>
</dbReference>
<name>A0A1X0R2X9_RHIZD</name>
<accession>A0A1X0R2X9</accession>
<organism evidence="1">
    <name type="scientific">Rhizopus microsporus var. microsporus</name>
    <dbReference type="NCBI Taxonomy" id="86635"/>
    <lineage>
        <taxon>Eukaryota</taxon>
        <taxon>Fungi</taxon>
        <taxon>Fungi incertae sedis</taxon>
        <taxon>Mucoromycota</taxon>
        <taxon>Mucoromycotina</taxon>
        <taxon>Mucoromycetes</taxon>
        <taxon>Mucorales</taxon>
        <taxon>Mucorineae</taxon>
        <taxon>Rhizopodaceae</taxon>
        <taxon>Rhizopus</taxon>
    </lineage>
</organism>
<sequence>MYPRLPDIEAVFNLLQSLENVNMLVERNNLVGYGQIISSACETVATTYNNFYAENFEQYIGNYFIYKLKVEYGNLSMSVVKKLVYNYIFDEVLTNIARSDMPEDFVDQDTLNLAPNLQVYIDRIIQPIKNRLLQLSLNKETITANPFTVLNVMAFILDLYEQKSVQA</sequence>
<gene>
    <name evidence="1" type="ORF">BCV72DRAFT_329039</name>
</gene>
<proteinExistence type="predicted"/>
<reference evidence="1" key="1">
    <citation type="journal article" date="2016" name="Proc. Natl. Acad. Sci. U.S.A.">
        <title>Lipid metabolic changes in an early divergent fungus govern the establishment of a mutualistic symbiosis with endobacteria.</title>
        <authorList>
            <person name="Lastovetsky O.A."/>
            <person name="Gaspar M.L."/>
            <person name="Mondo S.J."/>
            <person name="LaButti K.M."/>
            <person name="Sandor L."/>
            <person name="Grigoriev I.V."/>
            <person name="Henry S.A."/>
            <person name="Pawlowska T.E."/>
        </authorList>
    </citation>
    <scope>NUCLEOTIDE SEQUENCE [LARGE SCALE GENOMIC DNA]</scope>
    <source>
        <strain evidence="1">ATCC 52814</strain>
    </source>
</reference>
<dbReference type="Proteomes" id="UP000242414">
    <property type="component" value="Unassembled WGS sequence"/>
</dbReference>